<comment type="caution">
    <text evidence="1">The sequence shown here is derived from an EMBL/GenBank/DDBJ whole genome shotgun (WGS) entry which is preliminary data.</text>
</comment>
<keyword evidence="2" id="KW-1185">Reference proteome</keyword>
<organism evidence="1 2">
    <name type="scientific">Salinactinospora qingdaonensis</name>
    <dbReference type="NCBI Taxonomy" id="702744"/>
    <lineage>
        <taxon>Bacteria</taxon>
        <taxon>Bacillati</taxon>
        <taxon>Actinomycetota</taxon>
        <taxon>Actinomycetes</taxon>
        <taxon>Streptosporangiales</taxon>
        <taxon>Nocardiopsidaceae</taxon>
        <taxon>Salinactinospora</taxon>
    </lineage>
</organism>
<dbReference type="EMBL" id="BAABDD010000022">
    <property type="protein sequence ID" value="GAA3756368.1"/>
    <property type="molecule type" value="Genomic_DNA"/>
</dbReference>
<name>A0ABP7G4T6_9ACTN</name>
<sequence length="94" mass="10221">MPAVGTGEAERPGILHIQRRQSLMMGPAPNFRYARELSPGCHRVMATVDFLPTAKAGDSDQREGRSVRYFFAGSRFTDHPTARSAQADTACPAA</sequence>
<reference evidence="2" key="1">
    <citation type="journal article" date="2019" name="Int. J. Syst. Evol. Microbiol.">
        <title>The Global Catalogue of Microorganisms (GCM) 10K type strain sequencing project: providing services to taxonomists for standard genome sequencing and annotation.</title>
        <authorList>
            <consortium name="The Broad Institute Genomics Platform"/>
            <consortium name="The Broad Institute Genome Sequencing Center for Infectious Disease"/>
            <person name="Wu L."/>
            <person name="Ma J."/>
        </authorList>
    </citation>
    <scope>NUCLEOTIDE SEQUENCE [LARGE SCALE GENOMIC DNA]</scope>
    <source>
        <strain evidence="2">JCM 17137</strain>
    </source>
</reference>
<dbReference type="Proteomes" id="UP001500908">
    <property type="component" value="Unassembled WGS sequence"/>
</dbReference>
<accession>A0ABP7G4T6</accession>
<evidence type="ECO:0000313" key="1">
    <source>
        <dbReference type="EMBL" id="GAA3756368.1"/>
    </source>
</evidence>
<evidence type="ECO:0000313" key="2">
    <source>
        <dbReference type="Proteomes" id="UP001500908"/>
    </source>
</evidence>
<protein>
    <submittedName>
        <fullName evidence="1">Uncharacterized protein</fullName>
    </submittedName>
</protein>
<gene>
    <name evidence="1" type="ORF">GCM10022402_38560</name>
</gene>
<proteinExistence type="predicted"/>